<dbReference type="GO" id="GO:0008237">
    <property type="term" value="F:metallopeptidase activity"/>
    <property type="evidence" value="ECO:0007669"/>
    <property type="project" value="UniProtKB-KW"/>
</dbReference>
<accession>A0AAE6YWZ2</accession>
<feature type="transmembrane region" description="Helical" evidence="1">
    <location>
        <begin position="246"/>
        <end position="269"/>
    </location>
</feature>
<dbReference type="EMBL" id="CP033622">
    <property type="protein sequence ID" value="QIZ49663.1"/>
    <property type="molecule type" value="Genomic_DNA"/>
</dbReference>
<keyword evidence="3" id="KW-0482">Metalloprotease</keyword>
<protein>
    <submittedName>
        <fullName evidence="3">CPBP family intramembrane metalloprotease</fullName>
    </submittedName>
</protein>
<keyword evidence="3" id="KW-0645">Protease</keyword>
<dbReference type="Pfam" id="PF02517">
    <property type="entry name" value="Rce1-like"/>
    <property type="match status" value="1"/>
</dbReference>
<reference evidence="3 4" key="1">
    <citation type="submission" date="2018-11" db="EMBL/GenBank/DDBJ databases">
        <title>Complete genome sequence of Dickeya zeae strain CE1 infecting Canna edulis Ker-Gawl. in China.</title>
        <authorList>
            <person name="Zhang J."/>
            <person name="Lin B."/>
            <person name="Shen H."/>
            <person name="Jiang S."/>
            <person name="Pu X."/>
            <person name="Sun D."/>
        </authorList>
    </citation>
    <scope>NUCLEOTIDE SEQUENCE [LARGE SCALE GENOMIC DNA]</scope>
    <source>
        <strain evidence="3 4">CE1</strain>
    </source>
</reference>
<feature type="domain" description="CAAX prenyl protease 2/Lysostaphin resistance protein A-like" evidence="2">
    <location>
        <begin position="168"/>
        <end position="258"/>
    </location>
</feature>
<dbReference type="InterPro" id="IPR003675">
    <property type="entry name" value="Rce1/LyrA-like_dom"/>
</dbReference>
<evidence type="ECO:0000313" key="3">
    <source>
        <dbReference type="EMBL" id="QIZ49663.1"/>
    </source>
</evidence>
<feature type="transmembrane region" description="Helical" evidence="1">
    <location>
        <begin position="168"/>
        <end position="193"/>
    </location>
</feature>
<feature type="transmembrane region" description="Helical" evidence="1">
    <location>
        <begin position="139"/>
        <end position="162"/>
    </location>
</feature>
<dbReference type="Proteomes" id="UP000500801">
    <property type="component" value="Chromosome"/>
</dbReference>
<keyword evidence="1" id="KW-1133">Transmembrane helix</keyword>
<keyword evidence="3" id="KW-0378">Hydrolase</keyword>
<feature type="transmembrane region" description="Helical" evidence="1">
    <location>
        <begin position="69"/>
        <end position="86"/>
    </location>
</feature>
<keyword evidence="1" id="KW-0472">Membrane</keyword>
<feature type="transmembrane region" description="Helical" evidence="1">
    <location>
        <begin position="35"/>
        <end position="57"/>
    </location>
</feature>
<dbReference type="AlphaFoldDB" id="A0AAE6YWZ2"/>
<sequence length="273" mass="29682">MWIMLAGSLLTLQFNRTIAIVLALATLVWGLENGVLAWSGMGFLGLLALVAALHVAYRSHPDIRRATEIFLVAGAVALALHQAPGFDNPKALDNVYAGPKSAAFSMYLNLDKALIPFVLLVCMPTLFSSSPVRSPGKWGWCLLALGVPVLLVGATVAGGLGLETHNPSWLWSFMLANLFFVSLAEEALFRGYLQQRLTGLMSSKLALSVSSLLFGALHFPGGPMLMVFATLAGLLYGFAWMWSGRLWVATLFHFGLNLCHLLFFTYPMLHRGI</sequence>
<dbReference type="RefSeq" id="WP_168361344.1">
    <property type="nucleotide sequence ID" value="NZ_CP033622.1"/>
</dbReference>
<proteinExistence type="predicted"/>
<feature type="transmembrane region" description="Helical" evidence="1">
    <location>
        <begin position="205"/>
        <end position="234"/>
    </location>
</feature>
<keyword evidence="1" id="KW-0812">Transmembrane</keyword>
<feature type="transmembrane region" description="Helical" evidence="1">
    <location>
        <begin position="106"/>
        <end position="127"/>
    </location>
</feature>
<dbReference type="GO" id="GO:0080120">
    <property type="term" value="P:CAAX-box protein maturation"/>
    <property type="evidence" value="ECO:0007669"/>
    <property type="project" value="UniProtKB-ARBA"/>
</dbReference>
<name>A0AAE6YWZ2_9GAMM</name>
<evidence type="ECO:0000313" key="4">
    <source>
        <dbReference type="Proteomes" id="UP000500801"/>
    </source>
</evidence>
<gene>
    <name evidence="3" type="ORF">DWG24_02125</name>
</gene>
<organism evidence="3 4">
    <name type="scientific">Dickeya zeae</name>
    <dbReference type="NCBI Taxonomy" id="204042"/>
    <lineage>
        <taxon>Bacteria</taxon>
        <taxon>Pseudomonadati</taxon>
        <taxon>Pseudomonadota</taxon>
        <taxon>Gammaproteobacteria</taxon>
        <taxon>Enterobacterales</taxon>
        <taxon>Pectobacteriaceae</taxon>
        <taxon>Dickeya</taxon>
    </lineage>
</organism>
<evidence type="ECO:0000259" key="2">
    <source>
        <dbReference type="Pfam" id="PF02517"/>
    </source>
</evidence>
<evidence type="ECO:0000256" key="1">
    <source>
        <dbReference type="SAM" id="Phobius"/>
    </source>
</evidence>
<dbReference type="GO" id="GO:0004175">
    <property type="term" value="F:endopeptidase activity"/>
    <property type="evidence" value="ECO:0007669"/>
    <property type="project" value="UniProtKB-ARBA"/>
</dbReference>